<feature type="domain" description="PDZ" evidence="4">
    <location>
        <begin position="171"/>
        <end position="233"/>
    </location>
</feature>
<comment type="similarity">
    <text evidence="1">Belongs to the peptidase S16 family.</text>
</comment>
<accession>A0A542DW34</accession>
<keyword evidence="1" id="KW-0720">Serine protease</keyword>
<evidence type="ECO:0000256" key="3">
    <source>
        <dbReference type="SAM" id="Phobius"/>
    </source>
</evidence>
<dbReference type="InterPro" id="IPR014721">
    <property type="entry name" value="Ribsml_uS5_D2-typ_fold_subgr"/>
</dbReference>
<reference evidence="6 7" key="1">
    <citation type="submission" date="2019-06" db="EMBL/GenBank/DDBJ databases">
        <title>Sequencing the genomes of 1000 actinobacteria strains.</title>
        <authorList>
            <person name="Klenk H.-P."/>
        </authorList>
    </citation>
    <scope>NUCLEOTIDE SEQUENCE [LARGE SCALE GENOMIC DNA]</scope>
    <source>
        <strain evidence="6 7">DSM 18607</strain>
    </source>
</reference>
<dbReference type="InterPro" id="IPR020568">
    <property type="entry name" value="Ribosomal_Su5_D2-typ_SF"/>
</dbReference>
<dbReference type="EMBL" id="VFMN01000001">
    <property type="protein sequence ID" value="TQJ07310.1"/>
    <property type="molecule type" value="Genomic_DNA"/>
</dbReference>
<dbReference type="GO" id="GO:0004252">
    <property type="term" value="F:serine-type endopeptidase activity"/>
    <property type="evidence" value="ECO:0007669"/>
    <property type="project" value="UniProtKB-UniRule"/>
</dbReference>
<feature type="domain" description="Lon proteolytic" evidence="5">
    <location>
        <begin position="220"/>
        <end position="371"/>
    </location>
</feature>
<proteinExistence type="inferred from homology"/>
<dbReference type="PROSITE" id="PS50106">
    <property type="entry name" value="PDZ"/>
    <property type="match status" value="1"/>
</dbReference>
<evidence type="ECO:0000256" key="1">
    <source>
        <dbReference type="PROSITE-ProRule" id="PRU01122"/>
    </source>
</evidence>
<dbReference type="InterPro" id="IPR036034">
    <property type="entry name" value="PDZ_sf"/>
</dbReference>
<evidence type="ECO:0000259" key="5">
    <source>
        <dbReference type="PROSITE" id="PS51786"/>
    </source>
</evidence>
<dbReference type="RefSeq" id="WP_246061018.1">
    <property type="nucleotide sequence ID" value="NZ_BAAAPR010000006.1"/>
</dbReference>
<dbReference type="GO" id="GO:0030163">
    <property type="term" value="P:protein catabolic process"/>
    <property type="evidence" value="ECO:0007669"/>
    <property type="project" value="InterPro"/>
</dbReference>
<feature type="active site" evidence="1">
    <location>
        <position position="278"/>
    </location>
</feature>
<dbReference type="Pfam" id="PF05362">
    <property type="entry name" value="Lon_C"/>
    <property type="match status" value="1"/>
</dbReference>
<gene>
    <name evidence="6" type="ORF">FB458_0370</name>
</gene>
<feature type="active site" evidence="1">
    <location>
        <position position="323"/>
    </location>
</feature>
<dbReference type="PROSITE" id="PS51786">
    <property type="entry name" value="LON_PROTEOLYTIC"/>
    <property type="match status" value="1"/>
</dbReference>
<keyword evidence="3" id="KW-1133">Transmembrane helix</keyword>
<dbReference type="Pfam" id="PF13180">
    <property type="entry name" value="PDZ_2"/>
    <property type="match status" value="1"/>
</dbReference>
<dbReference type="Proteomes" id="UP000317893">
    <property type="component" value="Unassembled WGS sequence"/>
</dbReference>
<dbReference type="GO" id="GO:0004176">
    <property type="term" value="F:ATP-dependent peptidase activity"/>
    <property type="evidence" value="ECO:0007669"/>
    <property type="project" value="UniProtKB-UniRule"/>
</dbReference>
<feature type="transmembrane region" description="Helical" evidence="3">
    <location>
        <begin position="37"/>
        <end position="57"/>
    </location>
</feature>
<keyword evidence="3" id="KW-0472">Membrane</keyword>
<keyword evidence="1" id="KW-0645">Protease</keyword>
<dbReference type="InterPro" id="IPR001478">
    <property type="entry name" value="PDZ"/>
</dbReference>
<keyword evidence="7" id="KW-1185">Reference proteome</keyword>
<evidence type="ECO:0000259" key="4">
    <source>
        <dbReference type="PROSITE" id="PS50106"/>
    </source>
</evidence>
<comment type="catalytic activity">
    <reaction evidence="1">
        <text>Hydrolysis of proteins in presence of ATP.</text>
        <dbReference type="EC" id="3.4.21.53"/>
    </reaction>
</comment>
<dbReference type="EC" id="3.4.21.53" evidence="1"/>
<evidence type="ECO:0000313" key="7">
    <source>
        <dbReference type="Proteomes" id="UP000317893"/>
    </source>
</evidence>
<organism evidence="6 7">
    <name type="scientific">Lapillicoccus jejuensis</name>
    <dbReference type="NCBI Taxonomy" id="402171"/>
    <lineage>
        <taxon>Bacteria</taxon>
        <taxon>Bacillati</taxon>
        <taxon>Actinomycetota</taxon>
        <taxon>Actinomycetes</taxon>
        <taxon>Micrococcales</taxon>
        <taxon>Intrasporangiaceae</taxon>
        <taxon>Lapillicoccus</taxon>
    </lineage>
</organism>
<dbReference type="Gene3D" id="2.30.42.10">
    <property type="match status" value="1"/>
</dbReference>
<keyword evidence="1" id="KW-0378">Hydrolase</keyword>
<dbReference type="PANTHER" id="PTHR10046">
    <property type="entry name" value="ATP DEPENDENT LON PROTEASE FAMILY MEMBER"/>
    <property type="match status" value="1"/>
</dbReference>
<evidence type="ECO:0000313" key="6">
    <source>
        <dbReference type="EMBL" id="TQJ07310.1"/>
    </source>
</evidence>
<dbReference type="SMART" id="SM00228">
    <property type="entry name" value="PDZ"/>
    <property type="match status" value="1"/>
</dbReference>
<name>A0A542DW34_9MICO</name>
<dbReference type="SUPFAM" id="SSF50156">
    <property type="entry name" value="PDZ domain-like"/>
    <property type="match status" value="1"/>
</dbReference>
<comment type="caution">
    <text evidence="6">The sequence shown here is derived from an EMBL/GenBank/DDBJ whole genome shotgun (WGS) entry which is preliminary data.</text>
</comment>
<dbReference type="GO" id="GO:0006508">
    <property type="term" value="P:proteolysis"/>
    <property type="evidence" value="ECO:0007669"/>
    <property type="project" value="UniProtKB-KW"/>
</dbReference>
<feature type="region of interest" description="Disordered" evidence="2">
    <location>
        <begin position="1"/>
        <end position="32"/>
    </location>
</feature>
<feature type="compositionally biased region" description="Pro residues" evidence="2">
    <location>
        <begin position="1"/>
        <end position="16"/>
    </location>
</feature>
<dbReference type="InterPro" id="IPR008269">
    <property type="entry name" value="Lon_proteolytic"/>
</dbReference>
<protein>
    <recommendedName>
        <fullName evidence="1">endopeptidase La</fullName>
        <ecNumber evidence="1">3.4.21.53</ecNumber>
    </recommendedName>
</protein>
<keyword evidence="3" id="KW-0812">Transmembrane</keyword>
<evidence type="ECO:0000256" key="2">
    <source>
        <dbReference type="SAM" id="MobiDB-lite"/>
    </source>
</evidence>
<dbReference type="InterPro" id="IPR027065">
    <property type="entry name" value="Lon_Prtase"/>
</dbReference>
<dbReference type="Gene3D" id="3.30.230.10">
    <property type="match status" value="1"/>
</dbReference>
<dbReference type="GO" id="GO:0005524">
    <property type="term" value="F:ATP binding"/>
    <property type="evidence" value="ECO:0007669"/>
    <property type="project" value="InterPro"/>
</dbReference>
<dbReference type="AlphaFoldDB" id="A0A542DW34"/>
<sequence length="382" mass="38334">MTTSTTPPPPVPPGEPVSPYDDPAGAPPPTPKASRGAVALLVAVFIGLLVGAAANLVHLPYAVMSPGPATNVLGATGGGEDGKARLITVAGRQTYADGGALDFTTVRVQGGPGYPVSVWDVVQAWLSPTQDVYPVDAIFPPSQSQQDVTAENQAEMTGSQEIATAVALRHLGITVPEQVTVGRVAKDAPSGDALQVGDVVTSVGGVKVTSTDALRAAIQKAKPGAVLAVGVTRGGTPTTVQARTGASDGRTVLGINLGVTYDFPFKVTIDAGDVGGPSAGLMFSLGLYDLLTPGSLTGGQKVAGTGTIAADGTVGPIGGIRQKMAGAREAGATWFLAPKDNCSEVVGHVPDGMTAVKVDTFDDAEAAVTAIGENEVASLPHC</sequence>
<dbReference type="SUPFAM" id="SSF54211">
    <property type="entry name" value="Ribosomal protein S5 domain 2-like"/>
    <property type="match status" value="1"/>
</dbReference>